<dbReference type="EMBL" id="JABTTY010000001">
    <property type="protein sequence ID" value="MBE7525696.1"/>
    <property type="molecule type" value="Genomic_DNA"/>
</dbReference>
<organism evidence="2 3">
    <name type="scientific">candidate division WWE3 bacterium</name>
    <dbReference type="NCBI Taxonomy" id="2053526"/>
    <lineage>
        <taxon>Bacteria</taxon>
        <taxon>Katanobacteria</taxon>
    </lineage>
</organism>
<evidence type="ECO:0008006" key="4">
    <source>
        <dbReference type="Google" id="ProtNLM"/>
    </source>
</evidence>
<name>A0A928TRC9_UNCKA</name>
<evidence type="ECO:0000313" key="3">
    <source>
        <dbReference type="Proteomes" id="UP000710385"/>
    </source>
</evidence>
<keyword evidence="1" id="KW-0812">Transmembrane</keyword>
<evidence type="ECO:0000256" key="1">
    <source>
        <dbReference type="SAM" id="Phobius"/>
    </source>
</evidence>
<gene>
    <name evidence="2" type="ORF">HS096_04915</name>
</gene>
<sequence>MKNTPRPKKSHFKAGLMAGALFGIAAGIYMSSKQGKQMAKQLQKQSTMIHKRLQSELKKRKTLTEDTYAETIDTVLAYYIKSKQIAKTELPALRRYLLGKWHLVKSEMREIQAGATGKRRT</sequence>
<reference evidence="2" key="1">
    <citation type="submission" date="2020-05" db="EMBL/GenBank/DDBJ databases">
        <title>High-Quality Genomes of Partial-Nitritation/Anammox System by Hierarchical Clustering Based Hybrid Assembly.</title>
        <authorList>
            <person name="Liu L."/>
            <person name="Wang Y."/>
            <person name="Che Y."/>
            <person name="Chen Y."/>
            <person name="Xia Y."/>
            <person name="Luo R."/>
            <person name="Cheng S.H."/>
            <person name="Zheng C."/>
            <person name="Zhang T."/>
        </authorList>
    </citation>
    <scope>NUCLEOTIDE SEQUENCE</scope>
    <source>
        <strain evidence="2">H1_PAT1</strain>
    </source>
</reference>
<accession>A0A928TRC9</accession>
<protein>
    <recommendedName>
        <fullName evidence="4">YtxH domain-containing protein</fullName>
    </recommendedName>
</protein>
<dbReference type="AlphaFoldDB" id="A0A928TRC9"/>
<feature type="transmembrane region" description="Helical" evidence="1">
    <location>
        <begin position="12"/>
        <end position="30"/>
    </location>
</feature>
<keyword evidence="1" id="KW-1133">Transmembrane helix</keyword>
<comment type="caution">
    <text evidence="2">The sequence shown here is derived from an EMBL/GenBank/DDBJ whole genome shotgun (WGS) entry which is preliminary data.</text>
</comment>
<keyword evidence="1" id="KW-0472">Membrane</keyword>
<proteinExistence type="predicted"/>
<evidence type="ECO:0000313" key="2">
    <source>
        <dbReference type="EMBL" id="MBE7525696.1"/>
    </source>
</evidence>
<dbReference type="Proteomes" id="UP000710385">
    <property type="component" value="Unassembled WGS sequence"/>
</dbReference>